<dbReference type="SUPFAM" id="SSF52540">
    <property type="entry name" value="P-loop containing nucleoside triphosphate hydrolases"/>
    <property type="match status" value="1"/>
</dbReference>
<evidence type="ECO:0000313" key="2">
    <source>
        <dbReference type="Proteomes" id="UP000595446"/>
    </source>
</evidence>
<dbReference type="Proteomes" id="UP000595446">
    <property type="component" value="Chromosome"/>
</dbReference>
<dbReference type="AlphaFoldDB" id="A0A2G8BDJ0"/>
<name>A0A2G8BDJ0_9MYCO</name>
<evidence type="ECO:0000313" key="1">
    <source>
        <dbReference type="EMBL" id="BCO36006.1"/>
    </source>
</evidence>
<dbReference type="Pfam" id="PF13476">
    <property type="entry name" value="AAA_23"/>
    <property type="match status" value="1"/>
</dbReference>
<dbReference type="Gene3D" id="3.40.50.300">
    <property type="entry name" value="P-loop containing nucleotide triphosphate hydrolases"/>
    <property type="match status" value="1"/>
</dbReference>
<sequence length="495" mass="55050">MSEFKSEIRDSTINALENKVAKGSYKKYLSRLVLKRVRGFTDREVTFDFPVTALVGPNGGGKTTILGAAGLIYREVPPRRFFAKSGKYDSSMKDWTVEYQLIDRDINPRLPVPRTASYLKAKWNRTAVEREVLIFGVERTVPATERRELVKAVGGKFSAYKESALTEIVAENVARILGKPVEGFHQLFIDRSEKISLYAGQTHDGAEYSEFHFGAGEASVIRIVTGIENASENCLILIEEIENGLHPVATQRMVEYLIEVADRKSYQVIFTTHSNDALAPLPSRAIWAAYNGEVLQGKLDIAALRTITGQIDARLAVFVEDTYAVLLMTTALRYLPKVELSAVKIHGMGGAGPAISVNEQHNLDPTSTFPSICVLDGDKSAHADAEKRIFLLPGSGDPEQYIFDRVVSRLDAVAARLTVSMQLPACQQERVKEVIKSRMLTNHDIHVMWEQIGEDLDFTAGQIVATAFLAIWAQEFPEEIHQLVAPFRDLLPMVP</sequence>
<dbReference type="GO" id="GO:0016887">
    <property type="term" value="F:ATP hydrolysis activity"/>
    <property type="evidence" value="ECO:0007669"/>
    <property type="project" value="InterPro"/>
</dbReference>
<accession>A0A2G8BDJ0</accession>
<dbReference type="InterPro" id="IPR003593">
    <property type="entry name" value="AAA+_ATPase"/>
</dbReference>
<dbReference type="PANTHER" id="PTHR43581:SF2">
    <property type="entry name" value="EXCINUCLEASE ATPASE SUBUNIT"/>
    <property type="match status" value="1"/>
</dbReference>
<dbReference type="InterPro" id="IPR041685">
    <property type="entry name" value="AAA_GajA/Old/RecF-like"/>
</dbReference>
<protein>
    <submittedName>
        <fullName evidence="1">Uncharacterized protein</fullName>
    </submittedName>
</protein>
<dbReference type="SMART" id="SM00382">
    <property type="entry name" value="AAA"/>
    <property type="match status" value="1"/>
</dbReference>
<dbReference type="RefSeq" id="WP_048893072.1">
    <property type="nucleotide sequence ID" value="NZ_AP024237.1"/>
</dbReference>
<organism evidence="1 2">
    <name type="scientific">Mycobacterium heckeshornense</name>
    <dbReference type="NCBI Taxonomy" id="110505"/>
    <lineage>
        <taxon>Bacteria</taxon>
        <taxon>Bacillati</taxon>
        <taxon>Actinomycetota</taxon>
        <taxon>Actinomycetes</taxon>
        <taxon>Mycobacteriales</taxon>
        <taxon>Mycobacteriaceae</taxon>
        <taxon>Mycobacterium</taxon>
    </lineage>
</organism>
<proteinExistence type="predicted"/>
<gene>
    <name evidence="1" type="ORF">MHEC_24390</name>
</gene>
<dbReference type="PANTHER" id="PTHR43581">
    <property type="entry name" value="ATP/GTP PHOSPHATASE"/>
    <property type="match status" value="1"/>
</dbReference>
<keyword evidence="2" id="KW-1185">Reference proteome</keyword>
<dbReference type="EMBL" id="AP024237">
    <property type="protein sequence ID" value="BCO36006.1"/>
    <property type="molecule type" value="Genomic_DNA"/>
</dbReference>
<dbReference type="GO" id="GO:0006302">
    <property type="term" value="P:double-strand break repair"/>
    <property type="evidence" value="ECO:0007669"/>
    <property type="project" value="InterPro"/>
</dbReference>
<dbReference type="InterPro" id="IPR038729">
    <property type="entry name" value="Rad50/SbcC_AAA"/>
</dbReference>
<dbReference type="OrthoDB" id="104167at2"/>
<dbReference type="InterPro" id="IPR027417">
    <property type="entry name" value="P-loop_NTPase"/>
</dbReference>
<dbReference type="InterPro" id="IPR051396">
    <property type="entry name" value="Bact_Antivir_Def_Nuclease"/>
</dbReference>
<dbReference type="Pfam" id="PF13175">
    <property type="entry name" value="AAA_15"/>
    <property type="match status" value="1"/>
</dbReference>
<reference evidence="1 2" key="1">
    <citation type="submission" date="2020-12" db="EMBL/GenBank/DDBJ databases">
        <title>Complete genome sequence of Mycobacterium heckeshornense JCM 15655T, closely related to a pathogenic non-tuberculous mycobacterial species Mycobacterium xenopi.</title>
        <authorList>
            <person name="Yoshida M."/>
            <person name="Fukano H."/>
            <person name="Asakura T."/>
            <person name="Suzuki M."/>
            <person name="Hoshino Y."/>
        </authorList>
    </citation>
    <scope>NUCLEOTIDE SEQUENCE [LARGE SCALE GENOMIC DNA]</scope>
    <source>
        <strain evidence="1 2">JCM 15655</strain>
    </source>
</reference>